<evidence type="ECO:0000313" key="14">
    <source>
        <dbReference type="Proteomes" id="UP000189274"/>
    </source>
</evidence>
<protein>
    <recommendedName>
        <fullName evidence="8">Splicing factor YJU2</fullName>
    </recommendedName>
</protein>
<accession>A0A099NWN3</accession>
<feature type="compositionally biased region" description="Basic and acidic residues" evidence="9">
    <location>
        <begin position="213"/>
        <end position="223"/>
    </location>
</feature>
<dbReference type="EMBL" id="JQFK01000046">
    <property type="protein sequence ID" value="KGK37005.1"/>
    <property type="molecule type" value="Genomic_DNA"/>
</dbReference>
<dbReference type="GO" id="GO:0000974">
    <property type="term" value="C:Prp19 complex"/>
    <property type="evidence" value="ECO:0007669"/>
    <property type="project" value="EnsemblFungi"/>
</dbReference>
<evidence type="ECO:0000256" key="4">
    <source>
        <dbReference type="ARBA" id="ARBA00022728"/>
    </source>
</evidence>
<dbReference type="GO" id="GO:0000350">
    <property type="term" value="P:generation of catalytic spliceosome for second transesterification step"/>
    <property type="evidence" value="ECO:0007669"/>
    <property type="project" value="EnsemblFungi"/>
</dbReference>
<evidence type="ECO:0000256" key="1">
    <source>
        <dbReference type="ARBA" id="ARBA00004123"/>
    </source>
</evidence>
<dbReference type="GO" id="GO:0000349">
    <property type="term" value="P:generation of catalytic spliceosome for first transesterification step"/>
    <property type="evidence" value="ECO:0007669"/>
    <property type="project" value="UniProtKB-UniRule"/>
</dbReference>
<dbReference type="PANTHER" id="PTHR12111:SF1">
    <property type="entry name" value="SPLICING FACTOR YJU2"/>
    <property type="match status" value="1"/>
</dbReference>
<name>A0A099NWN3_PICKU</name>
<dbReference type="EMBL" id="NHMM01000001">
    <property type="protein sequence ID" value="OUT23671.1"/>
    <property type="molecule type" value="Genomic_DNA"/>
</dbReference>
<keyword evidence="6" id="KW-0508">mRNA splicing</keyword>
<reference evidence="10" key="2">
    <citation type="submission" date="2014-08" db="EMBL/GenBank/DDBJ databases">
        <title>Exploiting Issatchenkia orientalis SD108 for Succinic Acid Production.</title>
        <authorList>
            <person name="Xiao H."/>
            <person name="Shao Z."/>
            <person name="Jiang Y."/>
            <person name="Dole S."/>
            <person name="Zhao H."/>
        </authorList>
    </citation>
    <scope>NUCLEOTIDE SEQUENCE [LARGE SCALE GENOMIC DNA]</scope>
    <source>
        <strain evidence="10">SD108</strain>
    </source>
</reference>
<reference evidence="12 15" key="5">
    <citation type="submission" date="2017-05" db="EMBL/GenBank/DDBJ databases">
        <title>The Genome Sequence of Candida krusei Ckrusei653.</title>
        <authorList>
            <person name="Cuomo C."/>
            <person name="Forche A."/>
            <person name="Young S."/>
            <person name="Abouelleil A."/>
            <person name="Cao P."/>
            <person name="Chapman S."/>
            <person name="Cusick C."/>
            <person name="Shea T."/>
            <person name="Nusbaum C."/>
            <person name="Birren B."/>
        </authorList>
    </citation>
    <scope>NUCLEOTIDE SEQUENCE [LARGE SCALE GENOMIC DNA]</scope>
    <source>
        <strain evidence="12 15">Ckrusei653</strain>
    </source>
</reference>
<feature type="binding site" evidence="8">
    <location>
        <position position="84"/>
    </location>
    <ligand>
        <name>Zn(2+)</name>
        <dbReference type="ChEBI" id="CHEBI:29105"/>
    </ligand>
</feature>
<reference evidence="11" key="4">
    <citation type="submission" date="2017-01" db="EMBL/GenBank/DDBJ databases">
        <authorList>
            <person name="Mah S.A."/>
            <person name="Swanson W.J."/>
            <person name="Moy G.W."/>
            <person name="Vacquier V.D."/>
        </authorList>
    </citation>
    <scope>NUCLEOTIDE SEQUENCE [LARGE SCALE GENOMIC DNA]</scope>
    <source>
        <strain evidence="11">129</strain>
    </source>
</reference>
<feature type="binding site" evidence="8">
    <location>
        <position position="45"/>
    </location>
    <ligand>
        <name>Zn(2+)</name>
        <dbReference type="ChEBI" id="CHEBI:29105"/>
    </ligand>
</feature>
<evidence type="ECO:0000256" key="9">
    <source>
        <dbReference type="SAM" id="MobiDB-lite"/>
    </source>
</evidence>
<keyword evidence="2" id="KW-0507">mRNA processing</keyword>
<keyword evidence="3 8" id="KW-0479">Metal-binding</keyword>
<comment type="subcellular location">
    <subcellularLocation>
        <location evidence="1 8">Nucleus</location>
    </subcellularLocation>
</comment>
<feature type="compositionally biased region" description="Basic and acidic residues" evidence="9">
    <location>
        <begin position="162"/>
        <end position="197"/>
    </location>
</feature>
<reference evidence="14" key="3">
    <citation type="journal article" date="2017" name="Genome Announc.">
        <title>Genome sequences of Cyberlindnera fabianii 65, Pichia kudriavzevii 129, and Saccharomyces cerevisiae 131 isolated from fermented masau fruits in Zimbabwe.</title>
        <authorList>
            <person name="van Rijswijck I.M.H."/>
            <person name="Derks M.F.L."/>
            <person name="Abee T."/>
            <person name="de Ridder D."/>
            <person name="Smid E.J."/>
        </authorList>
    </citation>
    <scope>NUCLEOTIDE SEQUENCE [LARGE SCALE GENOMIC DNA]</scope>
    <source>
        <strain evidence="14">129</strain>
    </source>
</reference>
<feature type="binding site" evidence="8">
    <location>
        <position position="81"/>
    </location>
    <ligand>
        <name>Zn(2+)</name>
        <dbReference type="ChEBI" id="CHEBI:29105"/>
    </ligand>
</feature>
<comment type="caution">
    <text evidence="10">The sequence shown here is derived from an EMBL/GenBank/DDBJ whole genome shotgun (WGS) entry which is preliminary data.</text>
</comment>
<dbReference type="GO" id="GO:0030620">
    <property type="term" value="F:U2 snRNA binding"/>
    <property type="evidence" value="ECO:0007669"/>
    <property type="project" value="EnsemblFungi"/>
</dbReference>
<evidence type="ECO:0000256" key="7">
    <source>
        <dbReference type="ARBA" id="ARBA00023242"/>
    </source>
</evidence>
<dbReference type="HOGENOM" id="CLU_053603_2_1_1"/>
<sequence length="282" mass="32915">MSERKGINRYYPPNVDPSKVKFSQKKAQKSKGQNVRLMMPFSIKCLKCEEYIAKSRKFNARKEVTDRDYLGIKIKQFSIRCPRCFSELVFETDPKLGDYTCVVGCKKNFERDNGPTSKETIDEMIARLEKEEKEEERMRELKRKGGNSLRNGKISEETGMEQLEKRLAEQEKERERIEELEDLQKGMEDLEKRRAEVETAENNIAGDSEEDREMDKEAKEAFKHKGKRWKSNPIQPDILNGYSDSEESSDSEDHSVGEELDSKRESSQIRGVLKRRKINIIT</sequence>
<dbReference type="GO" id="GO:0000384">
    <property type="term" value="F:first spliceosomal transesterification activity"/>
    <property type="evidence" value="ECO:0007669"/>
    <property type="project" value="EnsemblFungi"/>
</dbReference>
<keyword evidence="4 8" id="KW-0747">Spliceosome</keyword>
<dbReference type="HAMAP" id="MF_03226">
    <property type="entry name" value="YJU2"/>
    <property type="match status" value="1"/>
</dbReference>
<dbReference type="AlphaFoldDB" id="A0A099NWN3"/>
<dbReference type="Proteomes" id="UP000189274">
    <property type="component" value="Unassembled WGS sequence"/>
</dbReference>
<dbReference type="eggNOG" id="KOG2989">
    <property type="taxonomic scope" value="Eukaryota"/>
</dbReference>
<feature type="region of interest" description="Disordered" evidence="9">
    <location>
        <begin position="131"/>
        <end position="270"/>
    </location>
</feature>
<dbReference type="PANTHER" id="PTHR12111">
    <property type="entry name" value="SPLICING FACTOR YJU2"/>
    <property type="match status" value="1"/>
</dbReference>
<dbReference type="Pfam" id="PF04502">
    <property type="entry name" value="Saf4_Yju2"/>
    <property type="match status" value="1"/>
</dbReference>
<comment type="function">
    <text evidence="8">Part of the spliceosome which catalyzes two sequential transesterification reactions, first the excision of the non-coding intron from pre-mRNA and then the ligation of the coding exons to form the mature mRNA. Plays a role in stabilizing the structure of the spliceosome catalytic core and docking of the branch helix into the active site, producing 5'-exon and lariat intron-3'-intermediates.</text>
</comment>
<proteinExistence type="inferred from homology"/>
<dbReference type="EMBL" id="MQVM01000018">
    <property type="protein sequence ID" value="ONH72848.1"/>
    <property type="molecule type" value="Genomic_DNA"/>
</dbReference>
<dbReference type="Proteomes" id="UP000029867">
    <property type="component" value="Unassembled WGS sequence"/>
</dbReference>
<evidence type="ECO:0000256" key="8">
    <source>
        <dbReference type="HAMAP-Rule" id="MF_03226"/>
    </source>
</evidence>
<evidence type="ECO:0000313" key="10">
    <source>
        <dbReference type="EMBL" id="KGK37005.1"/>
    </source>
</evidence>
<comment type="similarity">
    <text evidence="8">Belongs to the CWC16 family. YJU2 subfamily.</text>
</comment>
<evidence type="ECO:0000256" key="2">
    <source>
        <dbReference type="ARBA" id="ARBA00022664"/>
    </source>
</evidence>
<comment type="subunit">
    <text evidence="8">Component of the spliceosome. Present in the activated B complex, the catalytically activated B* complex which catalyzes the branching, the catalytic step 1 C complex catalyzing the exon ligation, and the postcatalytic P complex containing the ligated exons (mRNA) and the excised lariat intron.</text>
</comment>
<keyword evidence="7 8" id="KW-0539">Nucleus</keyword>
<reference evidence="13" key="1">
    <citation type="journal article" date="2014" name="Microb. Cell Fact.">
        <title>Exploiting Issatchenkia orientalis SD108 for succinic acid production.</title>
        <authorList>
            <person name="Xiao H."/>
            <person name="Shao Z."/>
            <person name="Jiang Y."/>
            <person name="Dole S."/>
            <person name="Zhao H."/>
        </authorList>
    </citation>
    <scope>NUCLEOTIDE SEQUENCE [LARGE SCALE GENOMIC DNA]</scope>
    <source>
        <strain evidence="13">SD108</strain>
    </source>
</reference>
<dbReference type="GO" id="GO:0071007">
    <property type="term" value="C:U2-type catalytic step 2 spliceosome"/>
    <property type="evidence" value="ECO:0007669"/>
    <property type="project" value="EnsemblFungi"/>
</dbReference>
<gene>
    <name evidence="11" type="ORF">BOH78_3530</name>
    <name evidence="12" type="ORF">CAS74_000028</name>
    <name evidence="10" type="ORF">JL09_g3829</name>
</gene>
<dbReference type="VEuPathDB" id="FungiDB:C5L36_0C00350"/>
<feature type="binding site" evidence="8">
    <location>
        <position position="48"/>
    </location>
    <ligand>
        <name>Zn(2+)</name>
        <dbReference type="ChEBI" id="CHEBI:29105"/>
    </ligand>
</feature>
<dbReference type="InterPro" id="IPR007590">
    <property type="entry name" value="Saf4/Yju2"/>
</dbReference>
<evidence type="ECO:0000313" key="12">
    <source>
        <dbReference type="EMBL" id="OUT23671.1"/>
    </source>
</evidence>
<evidence type="ECO:0000256" key="3">
    <source>
        <dbReference type="ARBA" id="ARBA00022723"/>
    </source>
</evidence>
<evidence type="ECO:0000313" key="15">
    <source>
        <dbReference type="Proteomes" id="UP000195871"/>
    </source>
</evidence>
<keyword evidence="5 8" id="KW-0862">Zinc</keyword>
<dbReference type="GO" id="GO:0071006">
    <property type="term" value="C:U2-type catalytic step 1 spliceosome"/>
    <property type="evidence" value="ECO:0007669"/>
    <property type="project" value="UniProtKB-UniRule"/>
</dbReference>
<evidence type="ECO:0000313" key="13">
    <source>
        <dbReference type="Proteomes" id="UP000029867"/>
    </source>
</evidence>
<evidence type="ECO:0000256" key="5">
    <source>
        <dbReference type="ARBA" id="ARBA00022833"/>
    </source>
</evidence>
<evidence type="ECO:0000313" key="11">
    <source>
        <dbReference type="EMBL" id="ONH72848.1"/>
    </source>
</evidence>
<feature type="compositionally biased region" description="Basic and acidic residues" evidence="9">
    <location>
        <begin position="251"/>
        <end position="267"/>
    </location>
</feature>
<dbReference type="Proteomes" id="UP000195871">
    <property type="component" value="Unassembled WGS sequence"/>
</dbReference>
<dbReference type="GO" id="GO:0046872">
    <property type="term" value="F:metal ion binding"/>
    <property type="evidence" value="ECO:0007669"/>
    <property type="project" value="UniProtKB-KW"/>
</dbReference>
<dbReference type="InterPro" id="IPR043701">
    <property type="entry name" value="Yju2"/>
</dbReference>
<evidence type="ECO:0000256" key="6">
    <source>
        <dbReference type="ARBA" id="ARBA00023187"/>
    </source>
</evidence>
<organism evidence="10 13">
    <name type="scientific">Pichia kudriavzevii</name>
    <name type="common">Yeast</name>
    <name type="synonym">Issatchenkia orientalis</name>
    <dbReference type="NCBI Taxonomy" id="4909"/>
    <lineage>
        <taxon>Eukaryota</taxon>
        <taxon>Fungi</taxon>
        <taxon>Dikarya</taxon>
        <taxon>Ascomycota</taxon>
        <taxon>Saccharomycotina</taxon>
        <taxon>Pichiomycetes</taxon>
        <taxon>Pichiales</taxon>
        <taxon>Pichiaceae</taxon>
        <taxon>Pichia</taxon>
    </lineage>
</organism>